<evidence type="ECO:0000259" key="3">
    <source>
        <dbReference type="Pfam" id="PF07687"/>
    </source>
</evidence>
<protein>
    <submittedName>
        <fullName evidence="4">Amidohydrolase</fullName>
    </submittedName>
</protein>
<evidence type="ECO:0000313" key="4">
    <source>
        <dbReference type="EMBL" id="RDY27221.1"/>
    </source>
</evidence>
<accession>A0A371J355</accession>
<dbReference type="GO" id="GO:0050118">
    <property type="term" value="F:N-acetyldiaminopimelate deacetylase activity"/>
    <property type="evidence" value="ECO:0007669"/>
    <property type="project" value="UniProtKB-ARBA"/>
</dbReference>
<evidence type="ECO:0000256" key="2">
    <source>
        <dbReference type="PIRSR" id="PIRSR005962-1"/>
    </source>
</evidence>
<evidence type="ECO:0000256" key="1">
    <source>
        <dbReference type="ARBA" id="ARBA00022801"/>
    </source>
</evidence>
<dbReference type="Gene3D" id="3.40.630.10">
    <property type="entry name" value="Zn peptidases"/>
    <property type="match status" value="1"/>
</dbReference>
<reference evidence="4 5" key="1">
    <citation type="journal article" date="2017" name="Genome Announc.">
        <title>Draft Genome Sequence of Romboutsia weinsteinii sp. nov. Strain CCRI-19649(T) Isolated from Surface Water.</title>
        <authorList>
            <person name="Maheux A.F."/>
            <person name="Boudreau D.K."/>
            <person name="Berube E."/>
            <person name="Boissinot M."/>
            <person name="Cantin P."/>
            <person name="Raymond F."/>
            <person name="Corbeil J."/>
            <person name="Omar R.F."/>
            <person name="Bergeron M.G."/>
        </authorList>
    </citation>
    <scope>NUCLEOTIDE SEQUENCE [LARGE SCALE GENOMIC DNA]</scope>
    <source>
        <strain evidence="4 5">CCRI-19649</strain>
    </source>
</reference>
<comment type="caution">
    <text evidence="4">The sequence shown here is derived from an EMBL/GenBank/DDBJ whole genome shotgun (WGS) entry which is preliminary data.</text>
</comment>
<dbReference type="PANTHER" id="PTHR11014:SF63">
    <property type="entry name" value="METALLOPEPTIDASE, PUTATIVE (AFU_ORTHOLOGUE AFUA_6G09600)-RELATED"/>
    <property type="match status" value="1"/>
</dbReference>
<evidence type="ECO:0000313" key="5">
    <source>
        <dbReference type="Proteomes" id="UP000215694"/>
    </source>
</evidence>
<dbReference type="EMBL" id="NOJY02000015">
    <property type="protein sequence ID" value="RDY27221.1"/>
    <property type="molecule type" value="Genomic_DNA"/>
</dbReference>
<dbReference type="InterPro" id="IPR036264">
    <property type="entry name" value="Bact_exopeptidase_dim_dom"/>
</dbReference>
<dbReference type="OrthoDB" id="9776731at2"/>
<dbReference type="GO" id="GO:0019877">
    <property type="term" value="P:diaminopimelate biosynthetic process"/>
    <property type="evidence" value="ECO:0007669"/>
    <property type="project" value="UniProtKB-ARBA"/>
</dbReference>
<feature type="binding site" evidence="2">
    <location>
        <position position="107"/>
    </location>
    <ligand>
        <name>Mn(2+)</name>
        <dbReference type="ChEBI" id="CHEBI:29035"/>
        <label>2</label>
    </ligand>
</feature>
<keyword evidence="1 4" id="KW-0378">Hydrolase</keyword>
<keyword evidence="2" id="KW-0479">Metal-binding</keyword>
<gene>
    <name evidence="4" type="ORF">CHL78_010545</name>
</gene>
<dbReference type="NCBIfam" id="TIGR01891">
    <property type="entry name" value="amidohydrolases"/>
    <property type="match status" value="1"/>
</dbReference>
<dbReference type="RefSeq" id="WP_147295812.1">
    <property type="nucleotide sequence ID" value="NZ_NOJY02000015.1"/>
</dbReference>
<name>A0A371J355_9FIRM</name>
<keyword evidence="5" id="KW-1185">Reference proteome</keyword>
<feature type="binding site" evidence="2">
    <location>
        <position position="143"/>
    </location>
    <ligand>
        <name>Mn(2+)</name>
        <dbReference type="ChEBI" id="CHEBI:29035"/>
        <label>2</label>
    </ligand>
</feature>
<proteinExistence type="predicted"/>
<comment type="cofactor">
    <cofactor evidence="2">
        <name>Mn(2+)</name>
        <dbReference type="ChEBI" id="CHEBI:29035"/>
    </cofactor>
    <text evidence="2">The Mn(2+) ion enhances activity.</text>
</comment>
<keyword evidence="2" id="KW-0464">Manganese</keyword>
<dbReference type="SUPFAM" id="SSF53187">
    <property type="entry name" value="Zn-dependent exopeptidases"/>
    <property type="match status" value="1"/>
</dbReference>
<dbReference type="InterPro" id="IPR002933">
    <property type="entry name" value="Peptidase_M20"/>
</dbReference>
<sequence>MESIGVLSIEELINKYIADVIKIRRTIHENPELSLKEEKTSQLVYEKLKEMNLEVQKGIGKTGVVANLNSDTTGKTLMLRADMDALPIHETTDLDFKSKVEGVMHACGHDVHTSILLGAAKVLSEIKDDIPGNVKFVFQPAEENNPVGGAPLMIEEGVLENPRVDAALGMHVWDLPVGMVATKKGPIMSQSDRIFITIKGKSAHGSAPHMGNDAIVCAGYLITALQTIVSRNISPADSAVVTISTVHGGIRYNVIADEVKLEGTVRCSSPSVGEYLPNRIEEIIKGICDTYNCEYEFKYGYGYPVTYNDPNLAQSVLSSLRNNLGEESVMELEYPATGGEDFSFFTREVPSNFMFLGCKSEENKDTCIIHNPNFVCDEDCIAYG</sequence>
<dbReference type="PIRSF" id="PIRSF005962">
    <property type="entry name" value="Pept_M20D_amidohydro"/>
    <property type="match status" value="1"/>
</dbReference>
<feature type="binding site" evidence="2">
    <location>
        <position position="370"/>
    </location>
    <ligand>
        <name>Mn(2+)</name>
        <dbReference type="ChEBI" id="CHEBI:29035"/>
        <label>2</label>
    </ligand>
</feature>
<feature type="domain" description="Peptidase M20 dimerisation" evidence="3">
    <location>
        <begin position="196"/>
        <end position="286"/>
    </location>
</feature>
<feature type="binding site" evidence="2">
    <location>
        <position position="171"/>
    </location>
    <ligand>
        <name>Mn(2+)</name>
        <dbReference type="ChEBI" id="CHEBI:29035"/>
        <label>2</label>
    </ligand>
</feature>
<feature type="binding site" evidence="2">
    <location>
        <position position="109"/>
    </location>
    <ligand>
        <name>Mn(2+)</name>
        <dbReference type="ChEBI" id="CHEBI:29035"/>
        <label>2</label>
    </ligand>
</feature>
<dbReference type="Gene3D" id="3.30.70.360">
    <property type="match status" value="1"/>
</dbReference>
<dbReference type="InterPro" id="IPR017439">
    <property type="entry name" value="Amidohydrolase"/>
</dbReference>
<dbReference type="Proteomes" id="UP000215694">
    <property type="component" value="Unassembled WGS sequence"/>
</dbReference>
<dbReference type="FunFam" id="3.30.70.360:FF:000001">
    <property type="entry name" value="N-acetyldiaminopimelate deacetylase"/>
    <property type="match status" value="1"/>
</dbReference>
<feature type="non-terminal residue" evidence="4">
    <location>
        <position position="384"/>
    </location>
</feature>
<dbReference type="PANTHER" id="PTHR11014">
    <property type="entry name" value="PEPTIDASE M20 FAMILY MEMBER"/>
    <property type="match status" value="1"/>
</dbReference>
<dbReference type="SUPFAM" id="SSF55031">
    <property type="entry name" value="Bacterial exopeptidase dimerisation domain"/>
    <property type="match status" value="1"/>
</dbReference>
<dbReference type="Pfam" id="PF01546">
    <property type="entry name" value="Peptidase_M20"/>
    <property type="match status" value="1"/>
</dbReference>
<dbReference type="Pfam" id="PF07687">
    <property type="entry name" value="M20_dimer"/>
    <property type="match status" value="1"/>
</dbReference>
<dbReference type="GO" id="GO:0046872">
    <property type="term" value="F:metal ion binding"/>
    <property type="evidence" value="ECO:0007669"/>
    <property type="project" value="UniProtKB-KW"/>
</dbReference>
<dbReference type="AlphaFoldDB" id="A0A371J355"/>
<organism evidence="4 5">
    <name type="scientific">Romboutsia weinsteinii</name>
    <dbReference type="NCBI Taxonomy" id="2020949"/>
    <lineage>
        <taxon>Bacteria</taxon>
        <taxon>Bacillati</taxon>
        <taxon>Bacillota</taxon>
        <taxon>Clostridia</taxon>
        <taxon>Peptostreptococcales</taxon>
        <taxon>Peptostreptococcaceae</taxon>
        <taxon>Romboutsia</taxon>
    </lineage>
</organism>
<dbReference type="InterPro" id="IPR011650">
    <property type="entry name" value="Peptidase_M20_dimer"/>
</dbReference>